<dbReference type="InterPro" id="IPR036291">
    <property type="entry name" value="NAD(P)-bd_dom_sf"/>
</dbReference>
<evidence type="ECO:0000256" key="1">
    <source>
        <dbReference type="ARBA" id="ARBA00006484"/>
    </source>
</evidence>
<dbReference type="EMBL" id="APKE01000003">
    <property type="protein sequence ID" value="KAF0677431.1"/>
    <property type="molecule type" value="Genomic_DNA"/>
</dbReference>
<dbReference type="SMART" id="SM00822">
    <property type="entry name" value="PKS_KR"/>
    <property type="match status" value="1"/>
</dbReference>
<evidence type="ECO:0000313" key="5">
    <source>
        <dbReference type="EMBL" id="KAF0677431.1"/>
    </source>
</evidence>
<dbReference type="PANTHER" id="PTHR44196">
    <property type="entry name" value="DEHYDROGENASE/REDUCTASE SDR FAMILY MEMBER 7B"/>
    <property type="match status" value="1"/>
</dbReference>
<reference evidence="5" key="1">
    <citation type="submission" date="2013-03" db="EMBL/GenBank/DDBJ databases">
        <title>Genome Sequence of the Profundibacterium mesophilum strain KAUST100406-0324T from Red Sea, a novel genus in the family Rhodobacteraceae.</title>
        <authorList>
            <person name="Essack M."/>
            <person name="Alam I."/>
            <person name="Lafi F."/>
            <person name="Alawi W."/>
            <person name="Kamanu F."/>
            <person name="Al-Suwailem A."/>
            <person name="Lee O.O."/>
            <person name="Xu Y."/>
            <person name="Bajic V."/>
            <person name="Qian P.-Y."/>
            <person name="Archer J."/>
        </authorList>
    </citation>
    <scope>NUCLEOTIDE SEQUENCE</scope>
    <source>
        <strain evidence="5">KAUST100406-0324</strain>
    </source>
</reference>
<dbReference type="PRINTS" id="PR00080">
    <property type="entry name" value="SDRFAMILY"/>
</dbReference>
<dbReference type="Pfam" id="PF00106">
    <property type="entry name" value="adh_short"/>
    <property type="match status" value="1"/>
</dbReference>
<dbReference type="Gene3D" id="3.40.50.720">
    <property type="entry name" value="NAD(P)-binding Rossmann-like Domain"/>
    <property type="match status" value="1"/>
</dbReference>
<dbReference type="SUPFAM" id="SSF51735">
    <property type="entry name" value="NAD(P)-binding Rossmann-fold domains"/>
    <property type="match status" value="1"/>
</dbReference>
<feature type="domain" description="Ketoreductase" evidence="4">
    <location>
        <begin position="3"/>
        <end position="183"/>
    </location>
</feature>
<organism evidence="5 6">
    <name type="scientific">Profundibacterium mesophilum KAUST100406-0324</name>
    <dbReference type="NCBI Taxonomy" id="1037889"/>
    <lineage>
        <taxon>Bacteria</taxon>
        <taxon>Pseudomonadati</taxon>
        <taxon>Pseudomonadota</taxon>
        <taxon>Alphaproteobacteria</taxon>
        <taxon>Rhodobacterales</taxon>
        <taxon>Roseobacteraceae</taxon>
        <taxon>Profundibacterium</taxon>
    </lineage>
</organism>
<proteinExistence type="inferred from homology"/>
<evidence type="ECO:0000313" key="6">
    <source>
        <dbReference type="Proteomes" id="UP000698242"/>
    </source>
</evidence>
<dbReference type="GO" id="GO:0004316">
    <property type="term" value="F:3-oxoacyl-[acyl-carrier-protein] reductase (NADPH) activity"/>
    <property type="evidence" value="ECO:0007669"/>
    <property type="project" value="UniProtKB-EC"/>
</dbReference>
<comment type="caution">
    <text evidence="5">The sequence shown here is derived from an EMBL/GenBank/DDBJ whole genome shotgun (WGS) entry which is preliminary data.</text>
</comment>
<keyword evidence="2 5" id="KW-0560">Oxidoreductase</keyword>
<evidence type="ECO:0000256" key="3">
    <source>
        <dbReference type="RuleBase" id="RU000363"/>
    </source>
</evidence>
<name>A0A921TEL6_9RHOB</name>
<accession>A0A921TEL6</accession>
<dbReference type="RefSeq" id="WP_159963686.1">
    <property type="nucleotide sequence ID" value="NZ_APKE01000003.1"/>
</dbReference>
<dbReference type="PANTHER" id="PTHR44196:SF2">
    <property type="entry name" value="SHORT-CHAIN DEHYDROGENASE-RELATED"/>
    <property type="match status" value="1"/>
</dbReference>
<dbReference type="InterPro" id="IPR002347">
    <property type="entry name" value="SDR_fam"/>
</dbReference>
<sequence>MLQHTLITGASEGIGKALARHAAERGRNLILSARSEEKLEALAEDLRRTYGRDVVIIPADLSKDGEAERLWKEASQGRRIDILVNNAGIGRNGPFEDLEGWERERDTIEINMTSLTRLMKLALPGMLETGAGRILNIASMAGMMPGPNMAVYHASKAYVISLSRGVAEEVRERGVTVTAFCPGATRSKFFESADMQSTRLASSTNLPDAQEVAEAGWAAMMEGRQVSVPGAANKLAALGAKLLPHAALSPVVRRVMSRQK</sequence>
<dbReference type="EC" id="1.1.1.100" evidence="5"/>
<dbReference type="PRINTS" id="PR00081">
    <property type="entry name" value="GDHRDH"/>
</dbReference>
<dbReference type="InterPro" id="IPR057326">
    <property type="entry name" value="KR_dom"/>
</dbReference>
<dbReference type="Proteomes" id="UP000698242">
    <property type="component" value="Unassembled WGS sequence"/>
</dbReference>
<evidence type="ECO:0000256" key="2">
    <source>
        <dbReference type="ARBA" id="ARBA00023002"/>
    </source>
</evidence>
<dbReference type="AlphaFoldDB" id="A0A921TEL6"/>
<dbReference type="GO" id="GO:0016020">
    <property type="term" value="C:membrane"/>
    <property type="evidence" value="ECO:0007669"/>
    <property type="project" value="TreeGrafter"/>
</dbReference>
<protein>
    <submittedName>
        <fullName evidence="5">3-oxoacyl-acyl-carrier protein reductase</fullName>
        <ecNumber evidence="5">1.1.1.100</ecNumber>
    </submittedName>
</protein>
<comment type="similarity">
    <text evidence="1 3">Belongs to the short-chain dehydrogenases/reductases (SDR) family.</text>
</comment>
<gene>
    <name evidence="5" type="ORF">PMES_00217</name>
</gene>
<evidence type="ECO:0000259" key="4">
    <source>
        <dbReference type="SMART" id="SM00822"/>
    </source>
</evidence>
<dbReference type="PIRSF" id="PIRSF000126">
    <property type="entry name" value="11-beta-HSD1"/>
    <property type="match status" value="1"/>
</dbReference>
<dbReference type="OrthoDB" id="9808814at2"/>
<keyword evidence="6" id="KW-1185">Reference proteome</keyword>
<dbReference type="CDD" id="cd05233">
    <property type="entry name" value="SDR_c"/>
    <property type="match status" value="1"/>
</dbReference>